<comment type="caution">
    <text evidence="1">The sequence shown here is derived from an EMBL/GenBank/DDBJ whole genome shotgun (WGS) entry which is preliminary data.</text>
</comment>
<keyword evidence="2" id="KW-1185">Reference proteome</keyword>
<organism evidence="1 2">
    <name type="scientific">Stakelama marina</name>
    <dbReference type="NCBI Taxonomy" id="2826939"/>
    <lineage>
        <taxon>Bacteria</taxon>
        <taxon>Pseudomonadati</taxon>
        <taxon>Pseudomonadota</taxon>
        <taxon>Alphaproteobacteria</taxon>
        <taxon>Sphingomonadales</taxon>
        <taxon>Sphingomonadaceae</taxon>
        <taxon>Stakelama</taxon>
    </lineage>
</organism>
<evidence type="ECO:0000313" key="1">
    <source>
        <dbReference type="EMBL" id="MBR0551671.1"/>
    </source>
</evidence>
<dbReference type="SUPFAM" id="SSF53850">
    <property type="entry name" value="Periplasmic binding protein-like II"/>
    <property type="match status" value="1"/>
</dbReference>
<reference evidence="1" key="1">
    <citation type="submission" date="2021-04" db="EMBL/GenBank/DDBJ databases">
        <title>Ouciella asimina sp. nov., isolated from the surface seawater in the hydrothermal field of Okinawa Trough.</title>
        <authorList>
            <person name="Shuang W."/>
        </authorList>
    </citation>
    <scope>NUCLEOTIDE SEQUENCE</scope>
    <source>
        <strain evidence="1">LXI357</strain>
    </source>
</reference>
<accession>A0A8T4IBA5</accession>
<dbReference type="Gene3D" id="3.40.190.10">
    <property type="entry name" value="Periplasmic binding protein-like II"/>
    <property type="match status" value="1"/>
</dbReference>
<sequence length="215" mass="22789">MIGLALLLAASAPLSCGAVPRPGIADQGADGIWRGRAVDLCRTLADGAPVAFQDYASAADIASANDRIAFLSRAELDLPQAAHWRAGPVIAVQRQLLVVPAASAVRRPEDLAGTMICFIVGTRAEDALDEWADETRTPIERLAFQEPVEMRDAYDAGKCAAMAVDAAHAPTGPRDRALAQPLAETPIFAATPESASPEWVRGVRDAANVLKERNR</sequence>
<dbReference type="RefSeq" id="WP_284052939.1">
    <property type="nucleotide sequence ID" value="NZ_JAGRQC010000001.1"/>
</dbReference>
<dbReference type="AlphaFoldDB" id="A0A8T4IBA5"/>
<name>A0A8T4IBA5_9SPHN</name>
<proteinExistence type="predicted"/>
<gene>
    <name evidence="1" type="ORF">J7S20_04025</name>
</gene>
<dbReference type="EMBL" id="JAGRQC010000001">
    <property type="protein sequence ID" value="MBR0551671.1"/>
    <property type="molecule type" value="Genomic_DNA"/>
</dbReference>
<evidence type="ECO:0000313" key="2">
    <source>
        <dbReference type="Proteomes" id="UP000676996"/>
    </source>
</evidence>
<dbReference type="Proteomes" id="UP000676996">
    <property type="component" value="Unassembled WGS sequence"/>
</dbReference>
<protein>
    <submittedName>
        <fullName evidence="1">Uncharacterized protein</fullName>
    </submittedName>
</protein>